<name>A0AAN8QNX4_9TELE</name>
<gene>
    <name evidence="1" type="ORF">J4Q44_G00254490</name>
</gene>
<proteinExistence type="predicted"/>
<organism evidence="1 2">
    <name type="scientific">Coregonus suidteri</name>
    <dbReference type="NCBI Taxonomy" id="861788"/>
    <lineage>
        <taxon>Eukaryota</taxon>
        <taxon>Metazoa</taxon>
        <taxon>Chordata</taxon>
        <taxon>Craniata</taxon>
        <taxon>Vertebrata</taxon>
        <taxon>Euteleostomi</taxon>
        <taxon>Actinopterygii</taxon>
        <taxon>Neopterygii</taxon>
        <taxon>Teleostei</taxon>
        <taxon>Protacanthopterygii</taxon>
        <taxon>Salmoniformes</taxon>
        <taxon>Salmonidae</taxon>
        <taxon>Coregoninae</taxon>
        <taxon>Coregonus</taxon>
    </lineage>
</organism>
<dbReference type="Proteomes" id="UP001356427">
    <property type="component" value="Unassembled WGS sequence"/>
</dbReference>
<evidence type="ECO:0000313" key="2">
    <source>
        <dbReference type="Proteomes" id="UP001356427"/>
    </source>
</evidence>
<keyword evidence="2" id="KW-1185">Reference proteome</keyword>
<accession>A0AAN8QNX4</accession>
<comment type="caution">
    <text evidence="1">The sequence shown here is derived from an EMBL/GenBank/DDBJ whole genome shotgun (WGS) entry which is preliminary data.</text>
</comment>
<dbReference type="AlphaFoldDB" id="A0AAN8QNX4"/>
<evidence type="ECO:0000313" key="1">
    <source>
        <dbReference type="EMBL" id="KAK6304863.1"/>
    </source>
</evidence>
<reference evidence="1 2" key="1">
    <citation type="submission" date="2021-04" db="EMBL/GenBank/DDBJ databases">
        <authorList>
            <person name="De Guttry C."/>
            <person name="Zahm M."/>
            <person name="Klopp C."/>
            <person name="Cabau C."/>
            <person name="Louis A."/>
            <person name="Berthelot C."/>
            <person name="Parey E."/>
            <person name="Roest Crollius H."/>
            <person name="Montfort J."/>
            <person name="Robinson-Rechavi M."/>
            <person name="Bucao C."/>
            <person name="Bouchez O."/>
            <person name="Gislard M."/>
            <person name="Lluch J."/>
            <person name="Milhes M."/>
            <person name="Lampietro C."/>
            <person name="Lopez Roques C."/>
            <person name="Donnadieu C."/>
            <person name="Braasch I."/>
            <person name="Desvignes T."/>
            <person name="Postlethwait J."/>
            <person name="Bobe J."/>
            <person name="Wedekind C."/>
            <person name="Guiguen Y."/>
        </authorList>
    </citation>
    <scope>NUCLEOTIDE SEQUENCE [LARGE SCALE GENOMIC DNA]</scope>
    <source>
        <strain evidence="1">Cs_M1</strain>
        <tissue evidence="1">Blood</tissue>
    </source>
</reference>
<sequence>MTARCGETVLRTTGLPGVGKLSCGPQDCQVWGNCPADHRTARCGETVLRTTGLPGVGKLSCGPQVSM</sequence>
<dbReference type="EMBL" id="JAGTTL010000023">
    <property type="protein sequence ID" value="KAK6304863.1"/>
    <property type="molecule type" value="Genomic_DNA"/>
</dbReference>
<protein>
    <submittedName>
        <fullName evidence="1">Uncharacterized protein</fullName>
    </submittedName>
</protein>